<sequence>MPEISQKEIAFMLNRSFLRFVEMLIVLVLVEYVSTNSIAFALQDIFHSKTVGIVIALAFCSMDGMEIGIISTPKINRRYIWLWIGLLAISTAFAWWGMYLAASQAYIQSEWHGIVVMVLPLLVAVIMFFGRFGLILACAAELWGQKAIENVFLRQ</sequence>
<proteinExistence type="predicted"/>
<reference evidence="2 3" key="1">
    <citation type="journal article" date="2016" name="Nat. Commun.">
        <title>Thousands of microbial genomes shed light on interconnected biogeochemical processes in an aquifer system.</title>
        <authorList>
            <person name="Anantharaman K."/>
            <person name="Brown C.T."/>
            <person name="Hug L.A."/>
            <person name="Sharon I."/>
            <person name="Castelle C.J."/>
            <person name="Probst A.J."/>
            <person name="Thomas B.C."/>
            <person name="Singh A."/>
            <person name="Wilkins M.J."/>
            <person name="Karaoz U."/>
            <person name="Brodie E.L."/>
            <person name="Williams K.H."/>
            <person name="Hubbard S.S."/>
            <person name="Banfield J.F."/>
        </authorList>
    </citation>
    <scope>NUCLEOTIDE SEQUENCE [LARGE SCALE GENOMIC DNA]</scope>
</reference>
<evidence type="ECO:0000313" key="2">
    <source>
        <dbReference type="EMBL" id="OGC62281.1"/>
    </source>
</evidence>
<organism evidence="2 3">
    <name type="scientific">candidate division WWE3 bacterium RIFOXYA2_FULL_46_9</name>
    <dbReference type="NCBI Taxonomy" id="1802636"/>
    <lineage>
        <taxon>Bacteria</taxon>
        <taxon>Katanobacteria</taxon>
    </lineage>
</organism>
<feature type="transmembrane region" description="Helical" evidence="1">
    <location>
        <begin position="20"/>
        <end position="42"/>
    </location>
</feature>
<feature type="transmembrane region" description="Helical" evidence="1">
    <location>
        <begin position="114"/>
        <end position="139"/>
    </location>
</feature>
<evidence type="ECO:0000256" key="1">
    <source>
        <dbReference type="SAM" id="Phobius"/>
    </source>
</evidence>
<keyword evidence="1" id="KW-0472">Membrane</keyword>
<keyword evidence="1" id="KW-1133">Transmembrane helix</keyword>
<dbReference type="AlphaFoldDB" id="A0A1F4VYP2"/>
<dbReference type="InterPro" id="IPR036259">
    <property type="entry name" value="MFS_trans_sf"/>
</dbReference>
<comment type="caution">
    <text evidence="2">The sequence shown here is derived from an EMBL/GenBank/DDBJ whole genome shotgun (WGS) entry which is preliminary data.</text>
</comment>
<evidence type="ECO:0000313" key="3">
    <source>
        <dbReference type="Proteomes" id="UP000176614"/>
    </source>
</evidence>
<gene>
    <name evidence="2" type="ORF">A2264_03260</name>
</gene>
<dbReference type="EMBL" id="MEVT01000022">
    <property type="protein sequence ID" value="OGC62281.1"/>
    <property type="molecule type" value="Genomic_DNA"/>
</dbReference>
<name>A0A1F4VYP2_UNCKA</name>
<feature type="transmembrane region" description="Helical" evidence="1">
    <location>
        <begin position="80"/>
        <end position="102"/>
    </location>
</feature>
<dbReference type="Proteomes" id="UP000176614">
    <property type="component" value="Unassembled WGS sequence"/>
</dbReference>
<dbReference type="SUPFAM" id="SSF103473">
    <property type="entry name" value="MFS general substrate transporter"/>
    <property type="match status" value="1"/>
</dbReference>
<feature type="transmembrane region" description="Helical" evidence="1">
    <location>
        <begin position="48"/>
        <end position="68"/>
    </location>
</feature>
<accession>A0A1F4VYP2</accession>
<keyword evidence="1" id="KW-0812">Transmembrane</keyword>
<protein>
    <submittedName>
        <fullName evidence="2">Uncharacterized protein</fullName>
    </submittedName>
</protein>